<dbReference type="Gene3D" id="2.40.170.20">
    <property type="entry name" value="TonB-dependent receptor, beta-barrel domain"/>
    <property type="match status" value="1"/>
</dbReference>
<keyword evidence="5 11" id="KW-0812">Transmembrane</keyword>
<organism evidence="17 18">
    <name type="scientific">Paraherbaspirillum soli</name>
    <dbReference type="NCBI Taxonomy" id="631222"/>
    <lineage>
        <taxon>Bacteria</taxon>
        <taxon>Pseudomonadati</taxon>
        <taxon>Pseudomonadota</taxon>
        <taxon>Betaproteobacteria</taxon>
        <taxon>Burkholderiales</taxon>
        <taxon>Oxalobacteraceae</taxon>
        <taxon>Paraherbaspirillum</taxon>
    </lineage>
</organism>
<sequence>MLKTKTLAAAIGSLLTAHTAIAQEAKQFETITVTGSNLRSTDKEGANSVQVISAKQIEASGKTSLPDILRSISANSGNSFNEQYTGSFSAGTAGVSLRGLGQKNTLILLDGKRLANYATAQDLQETFVDINSLPLAAIERIEVLKDGASAIYGSDAVAGVVNIILKKNFQGVEIGGSWGKSGSGTGQGERKFQLLAGKGDIKKDRYNIFFSLDGQQRDRLDASDVGYLRNMDFRDKPGGRLNWTPTNYYNNDPTQGFAHAVGPVQRVPWGAITPSKQGEVWAYNPAPYQTLMPSIERYHAVLRGTLQLNDQLQAYSELLYSHSNASFIFGPPLAIGNSLRAWDNANQRLVNVSSTLPVGHPSNPNAVPTPINSNLWNVGPRTKTDSTEFSRVLAGLKGKLDDWSWDVSALHSESRLQETVSNFGNRYAFQQLLANGGYDFTAPNNSAAAVEALRLATTRPAVSRLNALDATVSTQLLSLPAGQLGFAAGYQFRNESIDSDTSQAVLSGTELRPAIDIIHGSRNVSAAYAELNVPLLATLEANLAGRADHYSDFGSAFSPKLSLRFQPARWLLLRGTVSRGFRAPSLPEITNSTAISYGSVKDPYDPITPGQLRGYTGIYAANPKLQPERSKNINLGVVLSPAANTSLALDFYRINQSGIIGPDDATVIVQHPELYPGRVTRDAQGRIVSISNQYQNQSARTTSGIDLELRQLLHTASAGNFTLSGGWSYLLDYKQPRVAGQAQMDGSGNNTFGALPKWRGSTALTWDYRDFSSTLSWYYVGGYTLDDSVREDDFPASVASNSTFDLSVVYTGVKNTTLKFAVQNLLNRKPSWDPSTPYFDITQGDPRGRFITVGANYKF</sequence>
<dbReference type="InterPro" id="IPR010916">
    <property type="entry name" value="TonB_box_CS"/>
</dbReference>
<name>A0ABW0M982_9BURK</name>
<feature type="domain" description="TonB-dependent receptor-like beta-barrel" evidence="15">
    <location>
        <begin position="344"/>
        <end position="825"/>
    </location>
</feature>
<evidence type="ECO:0000259" key="16">
    <source>
        <dbReference type="Pfam" id="PF07715"/>
    </source>
</evidence>
<evidence type="ECO:0000313" key="17">
    <source>
        <dbReference type="EMBL" id="MFC5473573.1"/>
    </source>
</evidence>
<keyword evidence="18" id="KW-1185">Reference proteome</keyword>
<dbReference type="InterPro" id="IPR037066">
    <property type="entry name" value="Plug_dom_sf"/>
</dbReference>
<dbReference type="SUPFAM" id="SSF56935">
    <property type="entry name" value="Porins"/>
    <property type="match status" value="1"/>
</dbReference>
<evidence type="ECO:0000256" key="3">
    <source>
        <dbReference type="ARBA" id="ARBA00022448"/>
    </source>
</evidence>
<evidence type="ECO:0000256" key="2">
    <source>
        <dbReference type="ARBA" id="ARBA00009810"/>
    </source>
</evidence>
<dbReference type="PANTHER" id="PTHR47234">
    <property type="match status" value="1"/>
</dbReference>
<evidence type="ECO:0000259" key="15">
    <source>
        <dbReference type="Pfam" id="PF00593"/>
    </source>
</evidence>
<evidence type="ECO:0000256" key="14">
    <source>
        <dbReference type="SAM" id="SignalP"/>
    </source>
</evidence>
<evidence type="ECO:0000256" key="10">
    <source>
        <dbReference type="ARBA" id="ARBA00023237"/>
    </source>
</evidence>
<keyword evidence="3 11" id="KW-0813">Transport</keyword>
<protein>
    <submittedName>
        <fullName evidence="17">TonB-dependent receptor</fullName>
    </submittedName>
</protein>
<keyword evidence="4 11" id="KW-1134">Transmembrane beta strand</keyword>
<keyword evidence="7 12" id="KW-0798">TonB box</keyword>
<dbReference type="InterPro" id="IPR036942">
    <property type="entry name" value="Beta-barrel_TonB_sf"/>
</dbReference>
<dbReference type="Pfam" id="PF00593">
    <property type="entry name" value="TonB_dep_Rec_b-barrel"/>
    <property type="match status" value="1"/>
</dbReference>
<comment type="similarity">
    <text evidence="2 11 13">Belongs to the TonB-dependent receptor family.</text>
</comment>
<comment type="subcellular location">
    <subcellularLocation>
        <location evidence="1 11">Cell outer membrane</location>
        <topology evidence="1 11">Multi-pass membrane protein</topology>
    </subcellularLocation>
</comment>
<evidence type="ECO:0000256" key="4">
    <source>
        <dbReference type="ARBA" id="ARBA00022452"/>
    </source>
</evidence>
<feature type="chain" id="PRO_5047225528" evidence="14">
    <location>
        <begin position="23"/>
        <end position="859"/>
    </location>
</feature>
<reference evidence="18" key="1">
    <citation type="journal article" date="2019" name="Int. J. Syst. Evol. Microbiol.">
        <title>The Global Catalogue of Microorganisms (GCM) 10K type strain sequencing project: providing services to taxonomists for standard genome sequencing and annotation.</title>
        <authorList>
            <consortium name="The Broad Institute Genomics Platform"/>
            <consortium name="The Broad Institute Genome Sequencing Center for Infectious Disease"/>
            <person name="Wu L."/>
            <person name="Ma J."/>
        </authorList>
    </citation>
    <scope>NUCLEOTIDE SEQUENCE [LARGE SCALE GENOMIC DNA]</scope>
    <source>
        <strain evidence="18">JCM 17066</strain>
    </source>
</reference>
<dbReference type="Pfam" id="PF07715">
    <property type="entry name" value="Plug"/>
    <property type="match status" value="1"/>
</dbReference>
<evidence type="ECO:0000256" key="13">
    <source>
        <dbReference type="RuleBase" id="RU003357"/>
    </source>
</evidence>
<comment type="caution">
    <text evidence="17">The sequence shown here is derived from an EMBL/GenBank/DDBJ whole genome shotgun (WGS) entry which is preliminary data.</text>
</comment>
<keyword evidence="6 14" id="KW-0732">Signal</keyword>
<dbReference type="CDD" id="cd01347">
    <property type="entry name" value="ligand_gated_channel"/>
    <property type="match status" value="1"/>
</dbReference>
<dbReference type="RefSeq" id="WP_378996163.1">
    <property type="nucleotide sequence ID" value="NZ_JBHSMT010000011.1"/>
</dbReference>
<feature type="signal peptide" evidence="14">
    <location>
        <begin position="1"/>
        <end position="22"/>
    </location>
</feature>
<dbReference type="Proteomes" id="UP001596045">
    <property type="component" value="Unassembled WGS sequence"/>
</dbReference>
<dbReference type="InterPro" id="IPR039426">
    <property type="entry name" value="TonB-dep_rcpt-like"/>
</dbReference>
<evidence type="ECO:0000256" key="11">
    <source>
        <dbReference type="PROSITE-ProRule" id="PRU01360"/>
    </source>
</evidence>
<keyword evidence="10 11" id="KW-0998">Cell outer membrane</keyword>
<keyword evidence="9 17" id="KW-0675">Receptor</keyword>
<evidence type="ECO:0000256" key="1">
    <source>
        <dbReference type="ARBA" id="ARBA00004571"/>
    </source>
</evidence>
<accession>A0ABW0M982</accession>
<proteinExistence type="inferred from homology"/>
<evidence type="ECO:0000256" key="6">
    <source>
        <dbReference type="ARBA" id="ARBA00022729"/>
    </source>
</evidence>
<gene>
    <name evidence="17" type="ORF">ACFPM8_06325</name>
</gene>
<dbReference type="EMBL" id="JBHSMT010000011">
    <property type="protein sequence ID" value="MFC5473573.1"/>
    <property type="molecule type" value="Genomic_DNA"/>
</dbReference>
<dbReference type="InterPro" id="IPR000531">
    <property type="entry name" value="Beta-barrel_TonB"/>
</dbReference>
<evidence type="ECO:0000256" key="9">
    <source>
        <dbReference type="ARBA" id="ARBA00023170"/>
    </source>
</evidence>
<dbReference type="PANTHER" id="PTHR47234:SF2">
    <property type="entry name" value="TONB-DEPENDENT RECEPTOR"/>
    <property type="match status" value="1"/>
</dbReference>
<feature type="short sequence motif" description="TonB box" evidence="12">
    <location>
        <begin position="30"/>
        <end position="36"/>
    </location>
</feature>
<dbReference type="Gene3D" id="2.170.130.10">
    <property type="entry name" value="TonB-dependent receptor, plug domain"/>
    <property type="match status" value="1"/>
</dbReference>
<evidence type="ECO:0000313" key="18">
    <source>
        <dbReference type="Proteomes" id="UP001596045"/>
    </source>
</evidence>
<evidence type="ECO:0000256" key="12">
    <source>
        <dbReference type="PROSITE-ProRule" id="PRU10143"/>
    </source>
</evidence>
<dbReference type="PROSITE" id="PS52016">
    <property type="entry name" value="TONB_DEPENDENT_REC_3"/>
    <property type="match status" value="1"/>
</dbReference>
<feature type="domain" description="TonB-dependent receptor plug" evidence="16">
    <location>
        <begin position="43"/>
        <end position="160"/>
    </location>
</feature>
<dbReference type="InterPro" id="IPR012910">
    <property type="entry name" value="Plug_dom"/>
</dbReference>
<evidence type="ECO:0000256" key="7">
    <source>
        <dbReference type="ARBA" id="ARBA00023077"/>
    </source>
</evidence>
<evidence type="ECO:0000256" key="8">
    <source>
        <dbReference type="ARBA" id="ARBA00023136"/>
    </source>
</evidence>
<dbReference type="PROSITE" id="PS00430">
    <property type="entry name" value="TONB_DEPENDENT_REC_1"/>
    <property type="match status" value="1"/>
</dbReference>
<evidence type="ECO:0000256" key="5">
    <source>
        <dbReference type="ARBA" id="ARBA00022692"/>
    </source>
</evidence>
<keyword evidence="8 11" id="KW-0472">Membrane</keyword>